<accession>A0A0L1JGV4</accession>
<dbReference type="InterPro" id="IPR040632">
    <property type="entry name" value="Sulfotransfer_4"/>
</dbReference>
<keyword evidence="1" id="KW-0472">Membrane</keyword>
<sequence length="266" mass="29563">MGQQPSTPYPGTKIQVIGAGLPRTGTASFSAALNILLQGPIYHAGTQTTMGPPIEIQSWIRILRHWLSPNPQDRQLTLQLLEQRLDGYAAITDSPGAQLVPELLELYPDAKVICTVRDPDAWAKSIDQVRSMATLWFLRVILLPVPGMRHFVEYIHLIGAQWVRLYAASRPDRQTYELHIEWLKQVVPEDRLVFFHVGDGWAPLCEALGVEVPADVPFPRINDSEAIARTGKYHIQQGLMRWAGIGSVVGVVVAAVAMRSSGSVFW</sequence>
<dbReference type="Proteomes" id="UP000037505">
    <property type="component" value="Unassembled WGS sequence"/>
</dbReference>
<dbReference type="PANTHER" id="PTHR36978">
    <property type="entry name" value="P-LOOP CONTAINING NUCLEOTIDE TRIPHOSPHATE HYDROLASE"/>
    <property type="match status" value="1"/>
</dbReference>
<gene>
    <name evidence="2" type="ORF">ANOM_001282</name>
</gene>
<dbReference type="RefSeq" id="XP_015411556.1">
    <property type="nucleotide sequence ID" value="XM_015546539.1"/>
</dbReference>
<dbReference type="Pfam" id="PF17784">
    <property type="entry name" value="Sulfotransfer_4"/>
    <property type="match status" value="1"/>
</dbReference>
<dbReference type="PANTHER" id="PTHR36978:SF3">
    <property type="entry name" value="P-LOOP CONTAINING NUCLEOSIDE TRIPHOSPHATE HYDROLASE PROTEIN"/>
    <property type="match status" value="1"/>
</dbReference>
<dbReference type="AlphaFoldDB" id="A0A0L1JGV4"/>
<protein>
    <submittedName>
        <fullName evidence="2">Putative NAD dependent epimerase/dehydratase</fullName>
    </submittedName>
</protein>
<dbReference type="Gene3D" id="3.40.50.300">
    <property type="entry name" value="P-loop containing nucleotide triphosphate hydrolases"/>
    <property type="match status" value="1"/>
</dbReference>
<evidence type="ECO:0000256" key="1">
    <source>
        <dbReference type="SAM" id="Phobius"/>
    </source>
</evidence>
<keyword evidence="1" id="KW-1133">Transmembrane helix</keyword>
<dbReference type="SUPFAM" id="SSF52540">
    <property type="entry name" value="P-loop containing nucleoside triphosphate hydrolases"/>
    <property type="match status" value="1"/>
</dbReference>
<feature type="transmembrane region" description="Helical" evidence="1">
    <location>
        <begin position="239"/>
        <end position="258"/>
    </location>
</feature>
<name>A0A0L1JGV4_ASPN3</name>
<evidence type="ECO:0000313" key="3">
    <source>
        <dbReference type="Proteomes" id="UP000037505"/>
    </source>
</evidence>
<proteinExistence type="predicted"/>
<dbReference type="InterPro" id="IPR027417">
    <property type="entry name" value="P-loop_NTPase"/>
</dbReference>
<keyword evidence="1" id="KW-0812">Transmembrane</keyword>
<keyword evidence="3" id="KW-1185">Reference proteome</keyword>
<evidence type="ECO:0000313" key="2">
    <source>
        <dbReference type="EMBL" id="KNG90633.1"/>
    </source>
</evidence>
<dbReference type="GeneID" id="26803086"/>
<comment type="caution">
    <text evidence="2">The sequence shown here is derived from an EMBL/GenBank/DDBJ whole genome shotgun (WGS) entry which is preliminary data.</text>
</comment>
<dbReference type="EMBL" id="JNOM01000011">
    <property type="protein sequence ID" value="KNG90633.1"/>
    <property type="molecule type" value="Genomic_DNA"/>
</dbReference>
<reference evidence="2 3" key="1">
    <citation type="submission" date="2014-06" db="EMBL/GenBank/DDBJ databases">
        <title>The Genome of the Aflatoxigenic Filamentous Fungus Aspergillus nomius.</title>
        <authorList>
            <person name="Moore M.G."/>
            <person name="Shannon B.M."/>
            <person name="Brian M.M."/>
        </authorList>
    </citation>
    <scope>NUCLEOTIDE SEQUENCE [LARGE SCALE GENOMIC DNA]</scope>
    <source>
        <strain evidence="2 3">NRRL 13137</strain>
    </source>
</reference>
<dbReference type="OrthoDB" id="408152at2759"/>
<organism evidence="2 3">
    <name type="scientific">Aspergillus nomiae NRRL (strain ATCC 15546 / NRRL 13137 / CBS 260.88 / M93)</name>
    <dbReference type="NCBI Taxonomy" id="1509407"/>
    <lineage>
        <taxon>Eukaryota</taxon>
        <taxon>Fungi</taxon>
        <taxon>Dikarya</taxon>
        <taxon>Ascomycota</taxon>
        <taxon>Pezizomycotina</taxon>
        <taxon>Eurotiomycetes</taxon>
        <taxon>Eurotiomycetidae</taxon>
        <taxon>Eurotiales</taxon>
        <taxon>Aspergillaceae</taxon>
        <taxon>Aspergillus</taxon>
        <taxon>Aspergillus subgen. Circumdati</taxon>
    </lineage>
</organism>
<dbReference type="STRING" id="1509407.A0A0L1JGV4"/>